<dbReference type="PROSITE" id="PS50893">
    <property type="entry name" value="ABC_TRANSPORTER_2"/>
    <property type="match status" value="1"/>
</dbReference>
<keyword evidence="5" id="KW-0029">Amino-acid transport</keyword>
<reference evidence="7 8" key="1">
    <citation type="submission" date="2024-02" db="EMBL/GenBank/DDBJ databases">
        <title>Genome analysis and characterization of Microbaculum marinisediminis sp. nov., isolated from marine sediment.</title>
        <authorList>
            <person name="Du Z.-J."/>
            <person name="Ye Y.-Q."/>
            <person name="Zhang Z.-R."/>
            <person name="Yuan S.-M."/>
            <person name="Zhang X.-Y."/>
        </authorList>
    </citation>
    <scope>NUCLEOTIDE SEQUENCE [LARGE SCALE GENOMIC DNA]</scope>
    <source>
        <strain evidence="7 8">SDUM1044001</strain>
    </source>
</reference>
<evidence type="ECO:0000256" key="2">
    <source>
        <dbReference type="ARBA" id="ARBA00022448"/>
    </source>
</evidence>
<evidence type="ECO:0000256" key="5">
    <source>
        <dbReference type="ARBA" id="ARBA00022970"/>
    </source>
</evidence>
<dbReference type="PROSITE" id="PS00211">
    <property type="entry name" value="ABC_TRANSPORTER_1"/>
    <property type="match status" value="1"/>
</dbReference>
<dbReference type="GO" id="GO:0016887">
    <property type="term" value="F:ATP hydrolysis activity"/>
    <property type="evidence" value="ECO:0007669"/>
    <property type="project" value="InterPro"/>
</dbReference>
<protein>
    <submittedName>
        <fullName evidence="7">ABC transporter ATP-binding protein</fullName>
    </submittedName>
</protein>
<dbReference type="RefSeq" id="WP_340330687.1">
    <property type="nucleotide sequence ID" value="NZ_JAZHOF010000006.1"/>
</dbReference>
<dbReference type="Gene3D" id="3.40.50.300">
    <property type="entry name" value="P-loop containing nucleotide triphosphate hydrolases"/>
    <property type="match status" value="1"/>
</dbReference>
<dbReference type="InterPro" id="IPR027417">
    <property type="entry name" value="P-loop_NTPase"/>
</dbReference>
<comment type="similarity">
    <text evidence="1">Belongs to the ABC transporter superfamily.</text>
</comment>
<dbReference type="PANTHER" id="PTHR43820">
    <property type="entry name" value="HIGH-AFFINITY BRANCHED-CHAIN AMINO ACID TRANSPORT ATP-BINDING PROTEIN LIVF"/>
    <property type="match status" value="1"/>
</dbReference>
<evidence type="ECO:0000259" key="6">
    <source>
        <dbReference type="PROSITE" id="PS50893"/>
    </source>
</evidence>
<evidence type="ECO:0000256" key="3">
    <source>
        <dbReference type="ARBA" id="ARBA00022741"/>
    </source>
</evidence>
<sequence length="244" mass="27237">MSDAENALDVVELRAGYDAYDVLQGISIHVGPGERVGLFGPNGHGKTTLLNAISKIIPQRRGEVRFLGEPLGGLSAKQIVERGLIHVAQANHLFPDMEILETLELAAYTRRAHSQRAKNLDYVLKLFPRLAERRRQQCKTLSGGERQMLSIGVGLMCAPRMLMLDEPTLGLSPKLKDELAAAIDEISSQRMPLLLVEQDITFVLSLVDRMYLVDHGEIIREIDRRSGVDHDEIMDMYFGGHEAR</sequence>
<dbReference type="PANTHER" id="PTHR43820:SF4">
    <property type="entry name" value="HIGH-AFFINITY BRANCHED-CHAIN AMINO ACID TRANSPORT ATP-BINDING PROTEIN LIVF"/>
    <property type="match status" value="1"/>
</dbReference>
<dbReference type="SUPFAM" id="SSF52540">
    <property type="entry name" value="P-loop containing nucleoside triphosphate hydrolases"/>
    <property type="match status" value="1"/>
</dbReference>
<dbReference type="InterPro" id="IPR052156">
    <property type="entry name" value="BCAA_Transport_ATP-bd_LivF"/>
</dbReference>
<dbReference type="Pfam" id="PF00005">
    <property type="entry name" value="ABC_tran"/>
    <property type="match status" value="1"/>
</dbReference>
<keyword evidence="4 7" id="KW-0067">ATP-binding</keyword>
<evidence type="ECO:0000313" key="7">
    <source>
        <dbReference type="EMBL" id="MEJ8572995.1"/>
    </source>
</evidence>
<accession>A0AAW9RM28</accession>
<keyword evidence="3" id="KW-0547">Nucleotide-binding</keyword>
<evidence type="ECO:0000256" key="4">
    <source>
        <dbReference type="ARBA" id="ARBA00022840"/>
    </source>
</evidence>
<dbReference type="GO" id="GO:0015807">
    <property type="term" value="P:L-amino acid transport"/>
    <property type="evidence" value="ECO:0007669"/>
    <property type="project" value="TreeGrafter"/>
</dbReference>
<keyword evidence="8" id="KW-1185">Reference proteome</keyword>
<feature type="domain" description="ABC transporter" evidence="6">
    <location>
        <begin position="8"/>
        <end position="240"/>
    </location>
</feature>
<proteinExistence type="inferred from homology"/>
<dbReference type="AlphaFoldDB" id="A0AAW9RM28"/>
<dbReference type="Proteomes" id="UP001378188">
    <property type="component" value="Unassembled WGS sequence"/>
</dbReference>
<gene>
    <name evidence="7" type="ORF">V3328_16005</name>
</gene>
<comment type="caution">
    <text evidence="7">The sequence shown here is derived from an EMBL/GenBank/DDBJ whole genome shotgun (WGS) entry which is preliminary data.</text>
</comment>
<dbReference type="SMART" id="SM00382">
    <property type="entry name" value="AAA"/>
    <property type="match status" value="1"/>
</dbReference>
<dbReference type="GO" id="GO:0005524">
    <property type="term" value="F:ATP binding"/>
    <property type="evidence" value="ECO:0007669"/>
    <property type="project" value="UniProtKB-KW"/>
</dbReference>
<evidence type="ECO:0000313" key="8">
    <source>
        <dbReference type="Proteomes" id="UP001378188"/>
    </source>
</evidence>
<organism evidence="7 8">
    <name type="scientific">Microbaculum marinum</name>
    <dbReference type="NCBI Taxonomy" id="1764581"/>
    <lineage>
        <taxon>Bacteria</taxon>
        <taxon>Pseudomonadati</taxon>
        <taxon>Pseudomonadota</taxon>
        <taxon>Alphaproteobacteria</taxon>
        <taxon>Hyphomicrobiales</taxon>
        <taxon>Tepidamorphaceae</taxon>
        <taxon>Microbaculum</taxon>
    </lineage>
</organism>
<dbReference type="InterPro" id="IPR003439">
    <property type="entry name" value="ABC_transporter-like_ATP-bd"/>
</dbReference>
<keyword evidence="2" id="KW-0813">Transport</keyword>
<dbReference type="GO" id="GO:0015658">
    <property type="term" value="F:branched-chain amino acid transmembrane transporter activity"/>
    <property type="evidence" value="ECO:0007669"/>
    <property type="project" value="TreeGrafter"/>
</dbReference>
<dbReference type="InterPro" id="IPR003593">
    <property type="entry name" value="AAA+_ATPase"/>
</dbReference>
<dbReference type="InterPro" id="IPR017871">
    <property type="entry name" value="ABC_transporter-like_CS"/>
</dbReference>
<evidence type="ECO:0000256" key="1">
    <source>
        <dbReference type="ARBA" id="ARBA00005417"/>
    </source>
</evidence>
<name>A0AAW9RM28_9HYPH</name>
<dbReference type="EMBL" id="JAZHOF010000006">
    <property type="protein sequence ID" value="MEJ8572995.1"/>
    <property type="molecule type" value="Genomic_DNA"/>
</dbReference>
<dbReference type="CDD" id="cd03224">
    <property type="entry name" value="ABC_TM1139_LivF_branched"/>
    <property type="match status" value="1"/>
</dbReference>